<sequence length="214" mass="23864">MGNAAKGALAGAFQGAGLSERHREILEEAAALFAERGYAATSVRDIGERVGLLGGSLYHYIKSKEELFVRIHDIALQIAEDRIRAAIAPLSQPWDRLEAACVALTEIQLDPGSLTMPLMKDFALVPLQIRERLVKKRDSFEQMFRDLIAAVPLDPALDRGVYRLLLLTLLNNVSSWYRPGGMTAEEIGRQIVRIFRHEATKSCATYADRERTEL</sequence>
<dbReference type="AlphaFoldDB" id="A0A4S8PUN1"/>
<dbReference type="GO" id="GO:0000976">
    <property type="term" value="F:transcription cis-regulatory region binding"/>
    <property type="evidence" value="ECO:0007669"/>
    <property type="project" value="TreeGrafter"/>
</dbReference>
<organism evidence="4 5">
    <name type="scientific">Rhizobium rosettiformans W3</name>
    <dbReference type="NCBI Taxonomy" id="538378"/>
    <lineage>
        <taxon>Bacteria</taxon>
        <taxon>Pseudomonadati</taxon>
        <taxon>Pseudomonadota</taxon>
        <taxon>Alphaproteobacteria</taxon>
        <taxon>Hyphomicrobiales</taxon>
        <taxon>Rhizobiaceae</taxon>
        <taxon>Rhizobium/Agrobacterium group</taxon>
        <taxon>Rhizobium</taxon>
    </lineage>
</organism>
<reference evidence="4 5" key="1">
    <citation type="submission" date="2019-04" db="EMBL/GenBank/DDBJ databases">
        <title>genome sequence of strain W3.</title>
        <authorList>
            <person name="Gao J."/>
            <person name="Sun J."/>
        </authorList>
    </citation>
    <scope>NUCLEOTIDE SEQUENCE [LARGE SCALE GENOMIC DNA]</scope>
    <source>
        <strain evidence="4 5">W3</strain>
    </source>
</reference>
<dbReference type="Proteomes" id="UP000307378">
    <property type="component" value="Unassembled WGS sequence"/>
</dbReference>
<dbReference type="Pfam" id="PF00440">
    <property type="entry name" value="TetR_N"/>
    <property type="match status" value="1"/>
</dbReference>
<evidence type="ECO:0000313" key="4">
    <source>
        <dbReference type="EMBL" id="THV31634.1"/>
    </source>
</evidence>
<dbReference type="InterPro" id="IPR036271">
    <property type="entry name" value="Tet_transcr_reg_TetR-rel_C_sf"/>
</dbReference>
<dbReference type="PANTHER" id="PTHR30055">
    <property type="entry name" value="HTH-TYPE TRANSCRIPTIONAL REGULATOR RUTR"/>
    <property type="match status" value="1"/>
</dbReference>
<dbReference type="GO" id="GO:0003700">
    <property type="term" value="F:DNA-binding transcription factor activity"/>
    <property type="evidence" value="ECO:0007669"/>
    <property type="project" value="TreeGrafter"/>
</dbReference>
<dbReference type="PROSITE" id="PS50977">
    <property type="entry name" value="HTH_TETR_2"/>
    <property type="match status" value="1"/>
</dbReference>
<gene>
    <name evidence="4" type="ORF">FAA86_22000</name>
</gene>
<dbReference type="InterPro" id="IPR050109">
    <property type="entry name" value="HTH-type_TetR-like_transc_reg"/>
</dbReference>
<dbReference type="Gene3D" id="1.10.357.10">
    <property type="entry name" value="Tetracycline Repressor, domain 2"/>
    <property type="match status" value="1"/>
</dbReference>
<dbReference type="InterPro" id="IPR009057">
    <property type="entry name" value="Homeodomain-like_sf"/>
</dbReference>
<evidence type="ECO:0000259" key="3">
    <source>
        <dbReference type="PROSITE" id="PS50977"/>
    </source>
</evidence>
<protein>
    <submittedName>
        <fullName evidence="4">TetR/AcrR family transcriptional regulator</fullName>
    </submittedName>
</protein>
<evidence type="ECO:0000313" key="5">
    <source>
        <dbReference type="Proteomes" id="UP000307378"/>
    </source>
</evidence>
<dbReference type="SUPFAM" id="SSF46689">
    <property type="entry name" value="Homeodomain-like"/>
    <property type="match status" value="1"/>
</dbReference>
<dbReference type="Pfam" id="PF17932">
    <property type="entry name" value="TetR_C_24"/>
    <property type="match status" value="1"/>
</dbReference>
<accession>A0A4S8PUN1</accession>
<dbReference type="Gene3D" id="1.10.10.60">
    <property type="entry name" value="Homeodomain-like"/>
    <property type="match status" value="1"/>
</dbReference>
<evidence type="ECO:0000256" key="2">
    <source>
        <dbReference type="PROSITE-ProRule" id="PRU00335"/>
    </source>
</evidence>
<evidence type="ECO:0000256" key="1">
    <source>
        <dbReference type="ARBA" id="ARBA00023125"/>
    </source>
</evidence>
<name>A0A4S8PUN1_9HYPH</name>
<dbReference type="SUPFAM" id="SSF48498">
    <property type="entry name" value="Tetracyclin repressor-like, C-terminal domain"/>
    <property type="match status" value="1"/>
</dbReference>
<feature type="DNA-binding region" description="H-T-H motif" evidence="2">
    <location>
        <begin position="42"/>
        <end position="61"/>
    </location>
</feature>
<dbReference type="InterPro" id="IPR001647">
    <property type="entry name" value="HTH_TetR"/>
</dbReference>
<dbReference type="PRINTS" id="PR00455">
    <property type="entry name" value="HTHTETR"/>
</dbReference>
<dbReference type="PANTHER" id="PTHR30055:SF226">
    <property type="entry name" value="HTH-TYPE TRANSCRIPTIONAL REGULATOR PKSA"/>
    <property type="match status" value="1"/>
</dbReference>
<keyword evidence="1 2" id="KW-0238">DNA-binding</keyword>
<dbReference type="EMBL" id="STGU01000020">
    <property type="protein sequence ID" value="THV31634.1"/>
    <property type="molecule type" value="Genomic_DNA"/>
</dbReference>
<dbReference type="InterPro" id="IPR041490">
    <property type="entry name" value="KstR2_TetR_C"/>
</dbReference>
<feature type="domain" description="HTH tetR-type" evidence="3">
    <location>
        <begin position="19"/>
        <end position="79"/>
    </location>
</feature>
<proteinExistence type="predicted"/>
<comment type="caution">
    <text evidence="4">The sequence shown here is derived from an EMBL/GenBank/DDBJ whole genome shotgun (WGS) entry which is preliminary data.</text>
</comment>